<evidence type="ECO:0000313" key="4">
    <source>
        <dbReference type="EMBL" id="MBB4123442.1"/>
    </source>
</evidence>
<protein>
    <submittedName>
        <fullName evidence="4">GNAT superfamily N-acetyltransferase</fullName>
    </submittedName>
</protein>
<dbReference type="Proteomes" id="UP000530571">
    <property type="component" value="Unassembled WGS sequence"/>
</dbReference>
<name>A0A7W6PAK3_9HYPH</name>
<dbReference type="EMBL" id="JACIDZ010000012">
    <property type="protein sequence ID" value="MBB4123442.1"/>
    <property type="molecule type" value="Genomic_DNA"/>
</dbReference>
<evidence type="ECO:0000259" key="3">
    <source>
        <dbReference type="PROSITE" id="PS51186"/>
    </source>
</evidence>
<dbReference type="CDD" id="cd04301">
    <property type="entry name" value="NAT_SF"/>
    <property type="match status" value="1"/>
</dbReference>
<feature type="domain" description="N-acetyltransferase" evidence="3">
    <location>
        <begin position="4"/>
        <end position="149"/>
    </location>
</feature>
<proteinExistence type="predicted"/>
<dbReference type="PANTHER" id="PTHR43877">
    <property type="entry name" value="AMINOALKYLPHOSPHONATE N-ACETYLTRANSFERASE-RELATED-RELATED"/>
    <property type="match status" value="1"/>
</dbReference>
<dbReference type="SUPFAM" id="SSF55729">
    <property type="entry name" value="Acyl-CoA N-acyltransferases (Nat)"/>
    <property type="match status" value="1"/>
</dbReference>
<dbReference type="PROSITE" id="PS51186">
    <property type="entry name" value="GNAT"/>
    <property type="match status" value="1"/>
</dbReference>
<evidence type="ECO:0000256" key="2">
    <source>
        <dbReference type="ARBA" id="ARBA00023315"/>
    </source>
</evidence>
<dbReference type="InterPro" id="IPR016181">
    <property type="entry name" value="Acyl_CoA_acyltransferase"/>
</dbReference>
<dbReference type="InterPro" id="IPR000182">
    <property type="entry name" value="GNAT_dom"/>
</dbReference>
<evidence type="ECO:0000313" key="5">
    <source>
        <dbReference type="Proteomes" id="UP000530571"/>
    </source>
</evidence>
<gene>
    <name evidence="4" type="ORF">GGR30_003387</name>
</gene>
<comment type="caution">
    <text evidence="4">The sequence shown here is derived from an EMBL/GenBank/DDBJ whole genome shotgun (WGS) entry which is preliminary data.</text>
</comment>
<dbReference type="InterPro" id="IPR050832">
    <property type="entry name" value="Bact_Acetyltransf"/>
</dbReference>
<keyword evidence="1 4" id="KW-0808">Transferase</keyword>
<dbReference type="GO" id="GO:0016747">
    <property type="term" value="F:acyltransferase activity, transferring groups other than amino-acyl groups"/>
    <property type="evidence" value="ECO:0007669"/>
    <property type="project" value="InterPro"/>
</dbReference>
<accession>A0A7W6PAK3</accession>
<dbReference type="PANTHER" id="PTHR43877:SF2">
    <property type="entry name" value="AMINOALKYLPHOSPHONATE N-ACETYLTRANSFERASE-RELATED"/>
    <property type="match status" value="1"/>
</dbReference>
<dbReference type="Pfam" id="PF13673">
    <property type="entry name" value="Acetyltransf_10"/>
    <property type="match status" value="1"/>
</dbReference>
<dbReference type="AlphaFoldDB" id="A0A7W6PAK3"/>
<dbReference type="RefSeq" id="WP_183488447.1">
    <property type="nucleotide sequence ID" value="NZ_JACIDZ010000012.1"/>
</dbReference>
<keyword evidence="5" id="KW-1185">Reference proteome</keyword>
<reference evidence="4 5" key="1">
    <citation type="submission" date="2020-08" db="EMBL/GenBank/DDBJ databases">
        <title>Genomic Encyclopedia of Type Strains, Phase IV (KMG-IV): sequencing the most valuable type-strain genomes for metagenomic binning, comparative biology and taxonomic classification.</title>
        <authorList>
            <person name="Goeker M."/>
        </authorList>
    </citation>
    <scope>NUCLEOTIDE SEQUENCE [LARGE SCALE GENOMIC DNA]</scope>
    <source>
        <strain evidence="4 5">DSM 28101</strain>
    </source>
</reference>
<organism evidence="4 5">
    <name type="scientific">Martelella radicis</name>
    <dbReference type="NCBI Taxonomy" id="1397476"/>
    <lineage>
        <taxon>Bacteria</taxon>
        <taxon>Pseudomonadati</taxon>
        <taxon>Pseudomonadota</taxon>
        <taxon>Alphaproteobacteria</taxon>
        <taxon>Hyphomicrobiales</taxon>
        <taxon>Aurantimonadaceae</taxon>
        <taxon>Martelella</taxon>
    </lineage>
</organism>
<sequence>MSEYALRPAEIGDMTACAAILNDWIDETPWMPRVHTHADVTHHYRESVFNERAVSVVAVDMSVLGFLALSDDDYVTALYVSAIARGAGVGKALLDQAKTNRPTGLRLWTFQANTAARRFYEREGFGELRRTDGDNEEGLPDILYGWPEQSELQGHRYE</sequence>
<evidence type="ECO:0000256" key="1">
    <source>
        <dbReference type="ARBA" id="ARBA00022679"/>
    </source>
</evidence>
<dbReference type="Gene3D" id="3.40.630.30">
    <property type="match status" value="1"/>
</dbReference>
<keyword evidence="2" id="KW-0012">Acyltransferase</keyword>